<name>A0A212KZD8_9BACT</name>
<reference evidence="1" key="1">
    <citation type="submission" date="2016-08" db="EMBL/GenBank/DDBJ databases">
        <authorList>
            <person name="Seilhamer J.J."/>
        </authorList>
    </citation>
    <scope>NUCLEOTIDE SEQUENCE</scope>
    <source>
        <strain evidence="1">86-1</strain>
    </source>
</reference>
<accession>A0A212KZD8</accession>
<gene>
    <name evidence="1" type="ORF">KL86DES1_10445</name>
</gene>
<organism evidence="1">
    <name type="scientific">uncultured Desulfovibrio sp</name>
    <dbReference type="NCBI Taxonomy" id="167968"/>
    <lineage>
        <taxon>Bacteria</taxon>
        <taxon>Pseudomonadati</taxon>
        <taxon>Thermodesulfobacteriota</taxon>
        <taxon>Desulfovibrionia</taxon>
        <taxon>Desulfovibrionales</taxon>
        <taxon>Desulfovibrionaceae</taxon>
        <taxon>Desulfovibrio</taxon>
        <taxon>environmental samples</taxon>
    </lineage>
</organism>
<proteinExistence type="predicted"/>
<evidence type="ECO:0000313" key="1">
    <source>
        <dbReference type="EMBL" id="SCM70499.1"/>
    </source>
</evidence>
<dbReference type="EMBL" id="FMJC01000001">
    <property type="protein sequence ID" value="SCM70499.1"/>
    <property type="molecule type" value="Genomic_DNA"/>
</dbReference>
<dbReference type="AlphaFoldDB" id="A0A212KZD8"/>
<protein>
    <submittedName>
        <fullName evidence="1">Uncharacterized protein</fullName>
    </submittedName>
</protein>
<sequence length="70" mass="7791">MVVWMKRVARDFYQVVIMYYSAHAATSVAAEAGCMYDFIPCLPGGISILGIAFHWTIFFGKCCACNGCQR</sequence>